<dbReference type="SUPFAM" id="SSF69318">
    <property type="entry name" value="Integrin alpha N-terminal domain"/>
    <property type="match status" value="1"/>
</dbReference>
<accession>A0A377SUS7</accession>
<gene>
    <name evidence="3" type="ORF">EV682_11329</name>
    <name evidence="2" type="ORF">NCTC11159_04382</name>
</gene>
<evidence type="ECO:0000256" key="1">
    <source>
        <dbReference type="SAM" id="SignalP"/>
    </source>
</evidence>
<feature type="chain" id="PRO_5017028036" evidence="1">
    <location>
        <begin position="29"/>
        <end position="467"/>
    </location>
</feature>
<dbReference type="PANTHER" id="PTHR37549">
    <property type="entry name" value="LIPOPROTEIN LPRI"/>
    <property type="match status" value="1"/>
</dbReference>
<proteinExistence type="predicted"/>
<dbReference type="OrthoDB" id="8592519at2"/>
<dbReference type="InterPro" id="IPR028994">
    <property type="entry name" value="Integrin_alpha_N"/>
</dbReference>
<reference evidence="3 5" key="2">
    <citation type="submission" date="2019-03" db="EMBL/GenBank/DDBJ databases">
        <title>Genomic Encyclopedia of Type Strains, Phase IV (KMG-IV): sequencing the most valuable type-strain genomes for metagenomic binning, comparative biology and taxonomic classification.</title>
        <authorList>
            <person name="Goeker M."/>
        </authorList>
    </citation>
    <scope>NUCLEOTIDE SEQUENCE [LARGE SCALE GENOMIC DNA]</scope>
    <source>
        <strain evidence="3 5">DSM 3764</strain>
    </source>
</reference>
<dbReference type="GO" id="GO:0005576">
    <property type="term" value="C:extracellular region"/>
    <property type="evidence" value="ECO:0007669"/>
    <property type="project" value="TreeGrafter"/>
</dbReference>
<sequence>MGTSLQHQFLARLTLIFAFIFVSGVSNAQDIACPQASSDTEKTICTNPSLLQLDQALSTLFNQVLQFPERASYRQSQKNWLKKLDLCKSDIACITTSYQTQILFLQGLLHVNTAYQPDQIDKLAILDLKKMIQARSKIDPEFALEHTLKSLTIKNQSTKFTNQKDDIEEFAEQRFPKVKPKGVSVEEWRALVAANIEGGGENGNASYTLVDLDADGHRDLIIDSYLGGTGLYSYISVLQQSGGKFVGAYTSANSFASEDENQRSYLYSLNGRGSNQDASLIRLRERTYFAYRSGHYGSDRLYLLRALKPVGKVPTLTLNYRYQFLIPKVQKRENGTTWQLNKDLHAALSRSLTHVDKQSSRYGINEQPLCPIPESVKEEDLGAYYGFGRGHYTFEIVADIPVKLKGQCYVAQVINWFGFYSAKGGLSAQLWMRKPQTEEEQIFDVNGVRHIIGITTAVALFDGDEVN</sequence>
<dbReference type="EMBL" id="UGHR01000006">
    <property type="protein sequence ID" value="STR45792.1"/>
    <property type="molecule type" value="Genomic_DNA"/>
</dbReference>
<keyword evidence="1" id="KW-0732">Signal</keyword>
<dbReference type="PANTHER" id="PTHR37549:SF1">
    <property type="entry name" value="LIPOPROTEIN LPRI"/>
    <property type="match status" value="1"/>
</dbReference>
<evidence type="ECO:0000313" key="2">
    <source>
        <dbReference type="EMBL" id="STR45792.1"/>
    </source>
</evidence>
<keyword evidence="2" id="KW-0449">Lipoprotein</keyword>
<reference evidence="2 4" key="1">
    <citation type="submission" date="2018-06" db="EMBL/GenBank/DDBJ databases">
        <authorList>
            <consortium name="Pathogen Informatics"/>
            <person name="Doyle S."/>
        </authorList>
    </citation>
    <scope>NUCLEOTIDE SEQUENCE [LARGE SCALE GENOMIC DNA]</scope>
    <source>
        <strain evidence="2 4">NCTC11159</strain>
    </source>
</reference>
<dbReference type="AlphaFoldDB" id="A0A377SUS7"/>
<evidence type="ECO:0000313" key="5">
    <source>
        <dbReference type="Proteomes" id="UP000295794"/>
    </source>
</evidence>
<protein>
    <submittedName>
        <fullName evidence="2">Uncharacterized protein conserved in bacteria, putative lipoprotein</fullName>
    </submittedName>
</protein>
<dbReference type="EMBL" id="SMBT01000013">
    <property type="protein sequence ID" value="TCU82969.1"/>
    <property type="molecule type" value="Genomic_DNA"/>
</dbReference>
<dbReference type="Proteomes" id="UP000295794">
    <property type="component" value="Unassembled WGS sequence"/>
</dbReference>
<dbReference type="Proteomes" id="UP000255108">
    <property type="component" value="Unassembled WGS sequence"/>
</dbReference>
<feature type="signal peptide" evidence="1">
    <location>
        <begin position="1"/>
        <end position="28"/>
    </location>
</feature>
<organism evidence="2 4">
    <name type="scientific">Iodobacter fluviatilis</name>
    <dbReference type="NCBI Taxonomy" id="537"/>
    <lineage>
        <taxon>Bacteria</taxon>
        <taxon>Pseudomonadati</taxon>
        <taxon>Pseudomonadota</taxon>
        <taxon>Betaproteobacteria</taxon>
        <taxon>Neisseriales</taxon>
        <taxon>Chitinibacteraceae</taxon>
        <taxon>Iodobacter</taxon>
    </lineage>
</organism>
<name>A0A377SUS7_9NEIS</name>
<keyword evidence="5" id="KW-1185">Reference proteome</keyword>
<evidence type="ECO:0000313" key="4">
    <source>
        <dbReference type="Proteomes" id="UP000255108"/>
    </source>
</evidence>
<evidence type="ECO:0000313" key="3">
    <source>
        <dbReference type="EMBL" id="TCU82969.1"/>
    </source>
</evidence>
<dbReference type="InterPro" id="IPR052755">
    <property type="entry name" value="Lysozyme_Inhibitor_LprI"/>
</dbReference>
<dbReference type="RefSeq" id="WP_115230041.1">
    <property type="nucleotide sequence ID" value="NZ_CAWOLO010000013.1"/>
</dbReference>